<dbReference type="Gene3D" id="1.25.40.10">
    <property type="entry name" value="Tetratricopeptide repeat domain"/>
    <property type="match status" value="1"/>
</dbReference>
<evidence type="ECO:0000256" key="2">
    <source>
        <dbReference type="SAM" id="MobiDB-lite"/>
    </source>
</evidence>
<dbReference type="Gene3D" id="3.30.70.2390">
    <property type="match status" value="1"/>
</dbReference>
<dbReference type="SMART" id="SM00028">
    <property type="entry name" value="TPR"/>
    <property type="match status" value="3"/>
</dbReference>
<sequence length="449" mass="47681">MKLKTTASLLVLAGLMGCSTLEPDMRIEPVLRFGPAPVLRPQMSVSESMYAMARLAHDQGQLATAAQRYRRALEMKPDHVGALNGLGVILAQDGRTREALDLLVRARDLAPRAGHIHNNLGYTLLRAQRLDEAQLSLRMARELQPDSQQTLRNLAMLEKARADESRQQAQAADTSPQQQSSAGGGGASRSVQIVAVASQVFELRLPDSQAGSQPANDVAAAAPVPAAVGTVSPSSAPSATLVSLGQSEPVVPPTAHIVQGAEPSVRVLQVVSDGFMLPAPVAQASSSNAPAAHSMREVVQVEPMPAPDTGYRLVLSRELALQNGPFALWTDIRSVKLEVANGVGVVGLARRTADRLAEDGVATARLTNAKPYRQLRTQIEYVRGQEAAAQALVSRLPVQVDLVPVSRLDRDMSLRLVLGQDAMGKTIAAWLDGNHANLAQKPTTSGRAG</sequence>
<accession>A0ABU1WRH1</accession>
<keyword evidence="1" id="KW-0802">TPR repeat</keyword>
<name>A0ABU1WRH1_9BURK</name>
<dbReference type="Pfam" id="PF13399">
    <property type="entry name" value="LytR_C"/>
    <property type="match status" value="1"/>
</dbReference>
<reference evidence="4 5" key="1">
    <citation type="submission" date="2023-07" db="EMBL/GenBank/DDBJ databases">
        <title>Sorghum-associated microbial communities from plants grown in Nebraska, USA.</title>
        <authorList>
            <person name="Schachtman D."/>
        </authorList>
    </citation>
    <scope>NUCLEOTIDE SEQUENCE [LARGE SCALE GENOMIC DNA]</scope>
    <source>
        <strain evidence="4 5">4249</strain>
    </source>
</reference>
<evidence type="ECO:0000259" key="3">
    <source>
        <dbReference type="Pfam" id="PF13399"/>
    </source>
</evidence>
<feature type="repeat" description="TPR" evidence="1">
    <location>
        <begin position="46"/>
        <end position="79"/>
    </location>
</feature>
<dbReference type="PANTHER" id="PTHR44809:SF1">
    <property type="entry name" value="PROTEIN O-MANNOSYL-TRANSFERASE TMTC1"/>
    <property type="match status" value="1"/>
</dbReference>
<dbReference type="Pfam" id="PF13432">
    <property type="entry name" value="TPR_16"/>
    <property type="match status" value="1"/>
</dbReference>
<dbReference type="PANTHER" id="PTHR44809">
    <property type="match status" value="1"/>
</dbReference>
<keyword evidence="5" id="KW-1185">Reference proteome</keyword>
<dbReference type="SUPFAM" id="SSF48452">
    <property type="entry name" value="TPR-like"/>
    <property type="match status" value="1"/>
</dbReference>
<organism evidence="4 5">
    <name type="scientific">Hydrogenophaga palleronii</name>
    <dbReference type="NCBI Taxonomy" id="65655"/>
    <lineage>
        <taxon>Bacteria</taxon>
        <taxon>Pseudomonadati</taxon>
        <taxon>Pseudomonadota</taxon>
        <taxon>Betaproteobacteria</taxon>
        <taxon>Burkholderiales</taxon>
        <taxon>Comamonadaceae</taxon>
        <taxon>Hydrogenophaga</taxon>
    </lineage>
</organism>
<dbReference type="EMBL" id="JAVDWU010000007">
    <property type="protein sequence ID" value="MDR7151502.1"/>
    <property type="molecule type" value="Genomic_DNA"/>
</dbReference>
<dbReference type="InterPro" id="IPR011990">
    <property type="entry name" value="TPR-like_helical_dom_sf"/>
</dbReference>
<feature type="domain" description="LytR/CpsA/Psr regulator C-terminal" evidence="3">
    <location>
        <begin position="334"/>
        <end position="421"/>
    </location>
</feature>
<dbReference type="PROSITE" id="PS51257">
    <property type="entry name" value="PROKAR_LIPOPROTEIN"/>
    <property type="match status" value="1"/>
</dbReference>
<comment type="caution">
    <text evidence="4">The sequence shown here is derived from an EMBL/GenBank/DDBJ whole genome shotgun (WGS) entry which is preliminary data.</text>
</comment>
<dbReference type="InterPro" id="IPR027381">
    <property type="entry name" value="LytR/CpsA/Psr_C"/>
</dbReference>
<feature type="compositionally biased region" description="Polar residues" evidence="2">
    <location>
        <begin position="167"/>
        <end position="176"/>
    </location>
</feature>
<dbReference type="PROSITE" id="PS50005">
    <property type="entry name" value="TPR"/>
    <property type="match status" value="1"/>
</dbReference>
<protein>
    <recommendedName>
        <fullName evidence="3">LytR/CpsA/Psr regulator C-terminal domain-containing protein</fullName>
    </recommendedName>
</protein>
<dbReference type="InterPro" id="IPR052943">
    <property type="entry name" value="TMTC_O-mannosyl-trnsfr"/>
</dbReference>
<dbReference type="RefSeq" id="WP_310318994.1">
    <property type="nucleotide sequence ID" value="NZ_JAVDWU010000007.1"/>
</dbReference>
<gene>
    <name evidence="4" type="ORF">J2W49_003478</name>
</gene>
<evidence type="ECO:0000313" key="5">
    <source>
        <dbReference type="Proteomes" id="UP001265700"/>
    </source>
</evidence>
<evidence type="ECO:0000313" key="4">
    <source>
        <dbReference type="EMBL" id="MDR7151502.1"/>
    </source>
</evidence>
<evidence type="ECO:0000256" key="1">
    <source>
        <dbReference type="PROSITE-ProRule" id="PRU00339"/>
    </source>
</evidence>
<feature type="region of interest" description="Disordered" evidence="2">
    <location>
        <begin position="160"/>
        <end position="187"/>
    </location>
</feature>
<proteinExistence type="predicted"/>
<dbReference type="InterPro" id="IPR019734">
    <property type="entry name" value="TPR_rpt"/>
</dbReference>
<dbReference type="Proteomes" id="UP001265700">
    <property type="component" value="Unassembled WGS sequence"/>
</dbReference>